<keyword evidence="2" id="KW-1185">Reference proteome</keyword>
<dbReference type="AlphaFoldDB" id="A0A2U2BSF1"/>
<dbReference type="Proteomes" id="UP000245168">
    <property type="component" value="Unassembled WGS sequence"/>
</dbReference>
<dbReference type="InterPro" id="IPR038282">
    <property type="entry name" value="DUF2267_sf"/>
</dbReference>
<dbReference type="RefSeq" id="WP_109253167.1">
    <property type="nucleotide sequence ID" value="NZ_QEXV01000004.1"/>
</dbReference>
<proteinExistence type="predicted"/>
<gene>
    <name evidence="1" type="ORF">DDZ18_09535</name>
</gene>
<evidence type="ECO:0000313" key="1">
    <source>
        <dbReference type="EMBL" id="PWE16943.1"/>
    </source>
</evidence>
<dbReference type="EMBL" id="QEXV01000004">
    <property type="protein sequence ID" value="PWE16943.1"/>
    <property type="molecule type" value="Genomic_DNA"/>
</dbReference>
<organism evidence="1 2">
    <name type="scientific">Marinicauda salina</name>
    <dbReference type="NCBI Taxonomy" id="2135793"/>
    <lineage>
        <taxon>Bacteria</taxon>
        <taxon>Pseudomonadati</taxon>
        <taxon>Pseudomonadota</taxon>
        <taxon>Alphaproteobacteria</taxon>
        <taxon>Maricaulales</taxon>
        <taxon>Maricaulaceae</taxon>
        <taxon>Marinicauda</taxon>
    </lineage>
</organism>
<comment type="caution">
    <text evidence="1">The sequence shown here is derived from an EMBL/GenBank/DDBJ whole genome shotgun (WGS) entry which is preliminary data.</text>
</comment>
<accession>A0A2U2BSF1</accession>
<protein>
    <submittedName>
        <fullName evidence="1">DUF2267 domain-containing protein</fullName>
    </submittedName>
</protein>
<dbReference type="InterPro" id="IPR018727">
    <property type="entry name" value="DUF2267"/>
</dbReference>
<evidence type="ECO:0000313" key="2">
    <source>
        <dbReference type="Proteomes" id="UP000245168"/>
    </source>
</evidence>
<reference evidence="2" key="1">
    <citation type="submission" date="2018-05" db="EMBL/GenBank/DDBJ databases">
        <authorList>
            <person name="Liu B.-T."/>
        </authorList>
    </citation>
    <scope>NUCLEOTIDE SEQUENCE [LARGE SCALE GENOMIC DNA]</scope>
    <source>
        <strain evidence="2">WD6-1</strain>
    </source>
</reference>
<sequence length="146" mass="16121">MPDTNVSVLDESIHKTNAWLDEIEKTLGAQTRQAAFVALRSVLHALRDRLTVDEAAHLSAQLPMFVRGVFYDGYRPAKMPFPIYEKKAFLAHVGEGFGGAGNLGFSPEQATKAVFAALNAHVSPGEIEDVRMMLNTEIRELWPEPA</sequence>
<dbReference type="Gene3D" id="1.10.490.110">
    <property type="entry name" value="Uncharacterized conserved protein DUF2267"/>
    <property type="match status" value="1"/>
</dbReference>
<dbReference type="Pfam" id="PF10025">
    <property type="entry name" value="DUF2267"/>
    <property type="match status" value="1"/>
</dbReference>
<name>A0A2U2BSF1_9PROT</name>
<dbReference type="OrthoDB" id="20942at2"/>